<comment type="similarity">
    <text evidence="1 8">Belongs to the TRAFAC class myosin-kinesin ATPase superfamily. Myosin family.</text>
</comment>
<keyword evidence="14" id="KW-1185">Reference proteome</keyword>
<evidence type="ECO:0000259" key="12">
    <source>
        <dbReference type="PROSITE" id="PS51844"/>
    </source>
</evidence>
<dbReference type="SMART" id="SM00242">
    <property type="entry name" value="MYSc"/>
    <property type="match status" value="1"/>
</dbReference>
<evidence type="ECO:0000313" key="13">
    <source>
        <dbReference type="EMBL" id="CAF9908726.1"/>
    </source>
</evidence>
<keyword evidence="6 8" id="KW-0505">Motor protein</keyword>
<feature type="region of interest" description="Disordered" evidence="10">
    <location>
        <begin position="1"/>
        <end position="77"/>
    </location>
</feature>
<evidence type="ECO:0000256" key="6">
    <source>
        <dbReference type="ARBA" id="ARBA00023175"/>
    </source>
</evidence>
<comment type="caution">
    <text evidence="13">The sequence shown here is derived from an EMBL/GenBank/DDBJ whole genome shotgun (WGS) entry which is preliminary data.</text>
</comment>
<dbReference type="GO" id="GO:0000146">
    <property type="term" value="F:microfilament motor activity"/>
    <property type="evidence" value="ECO:0007669"/>
    <property type="project" value="TreeGrafter"/>
</dbReference>
<feature type="compositionally biased region" description="Basic and acidic residues" evidence="10">
    <location>
        <begin position="1713"/>
        <end position="1725"/>
    </location>
</feature>
<keyword evidence="4 9" id="KW-0175">Coiled coil</keyword>
<evidence type="ECO:0000256" key="3">
    <source>
        <dbReference type="ARBA" id="ARBA00022840"/>
    </source>
</evidence>
<feature type="domain" description="Myosin N-terminal SH3-like" evidence="12">
    <location>
        <begin position="109"/>
        <end position="159"/>
    </location>
</feature>
<dbReference type="Pfam" id="PF00063">
    <property type="entry name" value="Myosin_head"/>
    <property type="match status" value="1"/>
</dbReference>
<feature type="coiled-coil region" evidence="9">
    <location>
        <begin position="1366"/>
        <end position="1520"/>
    </location>
</feature>
<dbReference type="GO" id="GO:0016020">
    <property type="term" value="C:membrane"/>
    <property type="evidence" value="ECO:0007669"/>
    <property type="project" value="TreeGrafter"/>
</dbReference>
<feature type="coiled-coil region" evidence="9">
    <location>
        <begin position="1838"/>
        <end position="1865"/>
    </location>
</feature>
<feature type="compositionally biased region" description="Gly residues" evidence="10">
    <location>
        <begin position="2434"/>
        <end position="2449"/>
    </location>
</feature>
<feature type="compositionally biased region" description="Low complexity" evidence="10">
    <location>
        <begin position="2360"/>
        <end position="2375"/>
    </location>
</feature>
<dbReference type="Gene3D" id="3.30.70.1590">
    <property type="match status" value="1"/>
</dbReference>
<gene>
    <name evidence="13" type="ORF">GOMPHAMPRED_006286</name>
</gene>
<dbReference type="Gene3D" id="1.20.120.720">
    <property type="entry name" value="Myosin VI head, motor domain, U50 subdomain"/>
    <property type="match status" value="1"/>
</dbReference>
<dbReference type="GO" id="GO:0051015">
    <property type="term" value="F:actin filament binding"/>
    <property type="evidence" value="ECO:0007669"/>
    <property type="project" value="InterPro"/>
</dbReference>
<keyword evidence="3 8" id="KW-0067">ATP-binding</keyword>
<dbReference type="PRINTS" id="PR00193">
    <property type="entry name" value="MYOSINHEAVY"/>
</dbReference>
<feature type="region of interest" description="Actin-binding" evidence="8">
    <location>
        <begin position="734"/>
        <end position="756"/>
    </location>
</feature>
<dbReference type="FunFam" id="3.40.850.10:FF:000101">
    <property type="entry name" value="Slow myosin heavy chain 2"/>
    <property type="match status" value="1"/>
</dbReference>
<keyword evidence="2 8" id="KW-0547">Nucleotide-binding</keyword>
<feature type="coiled-coil region" evidence="9">
    <location>
        <begin position="1943"/>
        <end position="2005"/>
    </location>
</feature>
<name>A0A8H3EKA6_9LECA</name>
<evidence type="ECO:0000256" key="7">
    <source>
        <dbReference type="ARBA" id="ARBA00023203"/>
    </source>
</evidence>
<feature type="coiled-coil region" evidence="9">
    <location>
        <begin position="1606"/>
        <end position="1640"/>
    </location>
</feature>
<evidence type="ECO:0000259" key="11">
    <source>
        <dbReference type="PROSITE" id="PS51456"/>
    </source>
</evidence>
<evidence type="ECO:0000256" key="9">
    <source>
        <dbReference type="SAM" id="Coils"/>
    </source>
</evidence>
<feature type="compositionally biased region" description="Low complexity" evidence="10">
    <location>
        <begin position="47"/>
        <end position="58"/>
    </location>
</feature>
<feature type="coiled-coil region" evidence="9">
    <location>
        <begin position="1549"/>
        <end position="1576"/>
    </location>
</feature>
<dbReference type="PROSITE" id="PS51456">
    <property type="entry name" value="MYOSIN_MOTOR"/>
    <property type="match status" value="1"/>
</dbReference>
<evidence type="ECO:0000256" key="10">
    <source>
        <dbReference type="SAM" id="MobiDB-lite"/>
    </source>
</evidence>
<dbReference type="InterPro" id="IPR036961">
    <property type="entry name" value="Kinesin_motor_dom_sf"/>
</dbReference>
<feature type="compositionally biased region" description="Basic and acidic residues" evidence="10">
    <location>
        <begin position="1692"/>
        <end position="1705"/>
    </location>
</feature>
<dbReference type="InterPro" id="IPR001609">
    <property type="entry name" value="Myosin_head_motor_dom-like"/>
</dbReference>
<dbReference type="GO" id="GO:0005524">
    <property type="term" value="F:ATP binding"/>
    <property type="evidence" value="ECO:0007669"/>
    <property type="project" value="UniProtKB-UniRule"/>
</dbReference>
<feature type="compositionally biased region" description="Polar residues" evidence="10">
    <location>
        <begin position="2410"/>
        <end position="2429"/>
    </location>
</feature>
<organism evidence="13 14">
    <name type="scientific">Gomphillus americanus</name>
    <dbReference type="NCBI Taxonomy" id="1940652"/>
    <lineage>
        <taxon>Eukaryota</taxon>
        <taxon>Fungi</taxon>
        <taxon>Dikarya</taxon>
        <taxon>Ascomycota</taxon>
        <taxon>Pezizomycotina</taxon>
        <taxon>Lecanoromycetes</taxon>
        <taxon>OSLEUM clade</taxon>
        <taxon>Ostropomycetidae</taxon>
        <taxon>Ostropales</taxon>
        <taxon>Graphidaceae</taxon>
        <taxon>Gomphilloideae</taxon>
        <taxon>Gomphillus</taxon>
    </lineage>
</organism>
<feature type="region of interest" description="Disordered" evidence="10">
    <location>
        <begin position="1692"/>
        <end position="1727"/>
    </location>
</feature>
<dbReference type="EMBL" id="CAJPDQ010000004">
    <property type="protein sequence ID" value="CAF9908726.1"/>
    <property type="molecule type" value="Genomic_DNA"/>
</dbReference>
<dbReference type="Pfam" id="PF02736">
    <property type="entry name" value="Myosin_N"/>
    <property type="match status" value="1"/>
</dbReference>
<dbReference type="PANTHER" id="PTHR13140">
    <property type="entry name" value="MYOSIN"/>
    <property type="match status" value="1"/>
</dbReference>
<dbReference type="Gene3D" id="2.30.30.360">
    <property type="entry name" value="Myosin S1 fragment, N-terminal"/>
    <property type="match status" value="1"/>
</dbReference>
<evidence type="ECO:0000256" key="8">
    <source>
        <dbReference type="PROSITE-ProRule" id="PRU00782"/>
    </source>
</evidence>
<dbReference type="PROSITE" id="PS50096">
    <property type="entry name" value="IQ"/>
    <property type="match status" value="1"/>
</dbReference>
<dbReference type="GO" id="GO:0016459">
    <property type="term" value="C:myosin complex"/>
    <property type="evidence" value="ECO:0007669"/>
    <property type="project" value="UniProtKB-KW"/>
</dbReference>
<dbReference type="InterPro" id="IPR004009">
    <property type="entry name" value="SH3_Myosin"/>
</dbReference>
<dbReference type="Gene3D" id="1.20.58.530">
    <property type="match status" value="1"/>
</dbReference>
<feature type="region of interest" description="Disordered" evidence="10">
    <location>
        <begin position="2409"/>
        <end position="2469"/>
    </location>
</feature>
<feature type="binding site" evidence="8">
    <location>
        <begin position="256"/>
        <end position="263"/>
    </location>
    <ligand>
        <name>ATP</name>
        <dbReference type="ChEBI" id="CHEBI:30616"/>
    </ligand>
</feature>
<dbReference type="CDD" id="cd01377">
    <property type="entry name" value="MYSc_class_II"/>
    <property type="match status" value="1"/>
</dbReference>
<feature type="compositionally biased region" description="Low complexity" evidence="10">
    <location>
        <begin position="18"/>
        <end position="30"/>
    </location>
</feature>
<evidence type="ECO:0000256" key="2">
    <source>
        <dbReference type="ARBA" id="ARBA00022741"/>
    </source>
</evidence>
<dbReference type="SUPFAM" id="SSF52540">
    <property type="entry name" value="P-loop containing nucleoside triphosphate hydrolases"/>
    <property type="match status" value="1"/>
</dbReference>
<dbReference type="InterPro" id="IPR008989">
    <property type="entry name" value="Myosin_S1_N"/>
</dbReference>
<dbReference type="Proteomes" id="UP000664169">
    <property type="component" value="Unassembled WGS sequence"/>
</dbReference>
<accession>A0A8H3EKA6</accession>
<dbReference type="FunFam" id="1.10.10.820:FF:000001">
    <property type="entry name" value="Myosin heavy chain"/>
    <property type="match status" value="1"/>
</dbReference>
<dbReference type="Pfam" id="PF24319">
    <property type="entry name" value="DUF7491"/>
    <property type="match status" value="1"/>
</dbReference>
<dbReference type="SUPFAM" id="SSF90257">
    <property type="entry name" value="Myosin rod fragments"/>
    <property type="match status" value="1"/>
</dbReference>
<evidence type="ECO:0000313" key="14">
    <source>
        <dbReference type="Proteomes" id="UP000664169"/>
    </source>
</evidence>
<protein>
    <submittedName>
        <fullName evidence="13">Uncharacterized protein</fullName>
    </submittedName>
</protein>
<dbReference type="Gene3D" id="3.40.850.10">
    <property type="entry name" value="Kinesin motor domain"/>
    <property type="match status" value="1"/>
</dbReference>
<dbReference type="Gene3D" id="1.20.5.340">
    <property type="match status" value="2"/>
</dbReference>
<proteinExistence type="inferred from homology"/>
<dbReference type="OrthoDB" id="6108017at2759"/>
<feature type="coiled-coil region" evidence="9">
    <location>
        <begin position="2119"/>
        <end position="2146"/>
    </location>
</feature>
<dbReference type="GO" id="GO:0007015">
    <property type="term" value="P:actin filament organization"/>
    <property type="evidence" value="ECO:0007669"/>
    <property type="project" value="TreeGrafter"/>
</dbReference>
<dbReference type="InterPro" id="IPR055914">
    <property type="entry name" value="DUF7491"/>
</dbReference>
<reference evidence="13" key="1">
    <citation type="submission" date="2021-03" db="EMBL/GenBank/DDBJ databases">
        <authorList>
            <person name="Tagirdzhanova G."/>
        </authorList>
    </citation>
    <scope>NUCLEOTIDE SEQUENCE</scope>
</reference>
<feature type="coiled-coil region" evidence="9">
    <location>
        <begin position="2182"/>
        <end position="2350"/>
    </location>
</feature>
<feature type="coiled-coil region" evidence="9">
    <location>
        <begin position="933"/>
        <end position="1339"/>
    </location>
</feature>
<dbReference type="PROSITE" id="PS51844">
    <property type="entry name" value="SH3_LIKE"/>
    <property type="match status" value="1"/>
</dbReference>
<feature type="region of interest" description="Disordered" evidence="10">
    <location>
        <begin position="2360"/>
        <end position="2380"/>
    </location>
</feature>
<dbReference type="InterPro" id="IPR027417">
    <property type="entry name" value="P-loop_NTPase"/>
</dbReference>
<keyword evidence="5 8" id="KW-0518">Myosin</keyword>
<evidence type="ECO:0000256" key="5">
    <source>
        <dbReference type="ARBA" id="ARBA00023123"/>
    </source>
</evidence>
<evidence type="ECO:0000256" key="4">
    <source>
        <dbReference type="ARBA" id="ARBA00023054"/>
    </source>
</evidence>
<feature type="domain" description="Myosin motor" evidence="11">
    <location>
        <begin position="163"/>
        <end position="855"/>
    </location>
</feature>
<dbReference type="Gene3D" id="4.10.270.10">
    <property type="entry name" value="Myosin, subunit A"/>
    <property type="match status" value="1"/>
</dbReference>
<evidence type="ECO:0000256" key="1">
    <source>
        <dbReference type="ARBA" id="ARBA00008314"/>
    </source>
</evidence>
<dbReference type="Gene3D" id="1.10.10.820">
    <property type="match status" value="1"/>
</dbReference>
<dbReference type="GO" id="GO:0005737">
    <property type="term" value="C:cytoplasm"/>
    <property type="evidence" value="ECO:0007669"/>
    <property type="project" value="UniProtKB-ARBA"/>
</dbReference>
<dbReference type="PANTHER" id="PTHR13140:SF857">
    <property type="entry name" value="MYOSIN-11"/>
    <property type="match status" value="1"/>
</dbReference>
<keyword evidence="7 8" id="KW-0009">Actin-binding</keyword>
<sequence>MAAPIGYGKRNSPFTRNSMSSSPLSPRPLSIVSQPSRSPQVLDAPRSSSNQSHLSSDSNGTNMVPKDRTHLKSASNVSTSTFAPKFIELEEQQRDTERVRGIEGENDFSGKHYVWLKDTQHAFVKGWVVENRPENKLLVQCDDGTQREVDADSVDKVNPGKFDKADDMAELTHLNEASVVHNLHIRYQSDLIYTYSGLFLVTVNPYCPLPIYTNEYIKMYKGRTREDTKPHIYAMADFAFRSLIEEGQNQSILVTGESGAGKTENTKKVIQYLAAVATLDTPAARQANRQVSNLSQQILRANPILEAFGNAQTVRNNNSSRFGKFIRIEFLRSGQIAGAHIDWYLLEKSRVVKLNSSERSYHIFYQLLAGADRKMKQEFLLDGLDITDFEYTKNGNDSIIGVSDQEEWNSLIEAFHIMGFSQREQANILRTIAAILHMGNITVTHQSRGSDQASLTEDAHRQAQKVCQLLGISYDAFVKGLLHPVVRAGRELVEKVQTPEQVRSTLDALAKGIYERAFGDLVSKINQQLGGSSMGSDDSHFIGVLDIAGFEIFEQNSFEQLCINYTNEKLQQFFNRHMFVLEQEEYAREQIEWKFIDFGKDLQPTIDLIELSNPIGIFSCLDEDSVMPKATDKSFTEKLHSLWDRKTSKYKPSRLTQGFVLTHYAAEVEYLTEEWLEKNKDPLNDNITALLAKSSEKHVSGLFADCDDDEISNGRSRVKKGLFRTVAQRHKEQLSTLMSQLHSTHPHFVRCIIPNHKKRPKQFDAPLVLDQLRCNGVLEGIRIARTGFPNRLNFAEFRSRYEILCKTMPKGYIEGQSACEIILEKLGLDPAVYRVGLTKVFFRAGVLAELEDKRDALIHETMSRFQSVARGFVQRRVANKRLYRAEATRIIQQNFQLYLNLKSNPWWKLFIRMRPLLGETRTANEVKKRDEHIQKLQAKMKEDIEARQHVEDDRRRAECEIQRIQQVLESERSLALDKEEIFKRLQDRETELTETLAATIEDQERLEDQLDDLLDAKRKAEEQVDEFGVKLEQAGSFIAKLEGEKKEMLDQLFKLDQRLEEIETTKDERNALTVSLEQDKKMLESQLQLQQRKVTDLEAKILKTDQDLEVKYITATRELQTVRRQNKDLSDENQQVRQQLQDISITSTTFEDIVRKKDSEIAVLKSDQKRFEHEKRALENERNSLDSRHSELQARLRQIQADTEAMKSQKIQAEREALKTKNLLEAKLSEDQKTGDNRRMLEEQIKELKAELFEAQSSLSRERQSRDDVRMLGEHQLATLKEEYSILNEAKITIEREMYIQQDTLRRALESRNAAEINKKELQTELKSMRERFTNSETRRLEAESSNDRAIAIKADERTTSIRRELAQVNAHLDQAVTDKERLVEEVQNLKNLIADSDNFRSLNDQHKERLEREIVTIRGRLTASENDNRALLNKIQQKNLDLARSNSRAGENSKLRVNQLQSEKTKLEDDLKKTTKQLGEAQVAVASLEKQKEKLSLSLEDLTHEAAREHQACRNAEKTTSTLNIQLSEVSRSLEMEKQLKTQAQSNTRKVQESLDDAHKEIDDCRNQLVLLQKIFDPENKLPISTSWDTVKPHLDKSFDLVVKLETAQTEAQTLKERCQRYEAQLDELRQRHQDEMLESDVKHSNSRRNLLEELSENALNIPGSRSPTHLRKNLDVKAVSNFVTPERRLLTRETQHDSQRSDKNLQLTNSRRNDLAEELEASRSKVQMLEMQNRQLQRELRGSNSEQAFDDSPSLRRVQKLERENHRLHEKLDDSAKKCSALERSLRSGELSLRDVQARSHEELYDLLNSQETSRKSLLNAHNAVVADLGDIKEAQDKIRQNKARLEVDLRDTRSELAEVKMAKEQEVSGHVQLLQDFADLQIRLDAEVSKANDVSASMNLYKARADEYFNKLEQAEIGVVKAQRAEQFARTQSKETEERCASILSERQKMDNMLEDLQRQNQRSEERVEDLSADLEAAIQAKKRLQHELEDYRSQREMDVEDRESSLEQMRRKYQGEFSVLTSELEIERNFVLTARDENNRLREEVEELRSKWDDEVLNSSTWAKEKARLEMTQADLAGSRDEAVNALNDSQSRIVSLLSQVRELRTSTDELGAERDLLVKEKRTLEARLTDMNERFDELSQDQSPALRNAAGMNKELLEVKTQLAQNEDVTEAAVGKMRRAEALAIELQKDIVVERENVVSLRREKAGLEKCIKDLQGKVVELESKGFSSASNDVKFLNGRIKELEDDLESLTTTQSQSARTARIEDRTVRDLQNQIERREKANSQLSEEIASKNAKIERLLANIDDLAADDSKNQLAARRAERDLREEREERLRLERELEGWKNLRMERSALGSVAGRNAGSSSSGAWSSIDHDTTMTGRRAGSLTTAARAASSIFDQGARLAYRTSSAQPKRSSTAVPPSTSMPVIPTGGGSGGGGGGGGGGLNMSDKAEGIRRQLSNSKVLL</sequence>